<organism evidence="2 3">
    <name type="scientific">Drosophila pseudoobscura pseudoobscura</name>
    <name type="common">Fruit fly</name>
    <dbReference type="NCBI Taxonomy" id="46245"/>
    <lineage>
        <taxon>Eukaryota</taxon>
        <taxon>Metazoa</taxon>
        <taxon>Ecdysozoa</taxon>
        <taxon>Arthropoda</taxon>
        <taxon>Hexapoda</taxon>
        <taxon>Insecta</taxon>
        <taxon>Pterygota</taxon>
        <taxon>Neoptera</taxon>
        <taxon>Endopterygota</taxon>
        <taxon>Diptera</taxon>
        <taxon>Brachycera</taxon>
        <taxon>Muscomorpha</taxon>
        <taxon>Ephydroidea</taxon>
        <taxon>Drosophilidae</taxon>
        <taxon>Drosophila</taxon>
        <taxon>Sophophora</taxon>
    </lineage>
</organism>
<dbReference type="AlphaFoldDB" id="A0A6I8V8J4"/>
<accession>A0A6I8V8J4</accession>
<dbReference type="Proteomes" id="UP000001819">
    <property type="component" value="Chromosome 4"/>
</dbReference>
<evidence type="ECO:0000256" key="1">
    <source>
        <dbReference type="SAM" id="SignalP"/>
    </source>
</evidence>
<dbReference type="InParanoid" id="A0A6I8V8J4"/>
<proteinExistence type="predicted"/>
<protein>
    <submittedName>
        <fullName evidence="3">Uncharacterized protein</fullName>
    </submittedName>
</protein>
<keyword evidence="1" id="KW-0732">Signal</keyword>
<evidence type="ECO:0000313" key="3">
    <source>
        <dbReference type="RefSeq" id="XP_015035423.2"/>
    </source>
</evidence>
<name>A0A6I8V8J4_DROPS</name>
<evidence type="ECO:0000313" key="2">
    <source>
        <dbReference type="Proteomes" id="UP000001819"/>
    </source>
</evidence>
<keyword evidence="2" id="KW-1185">Reference proteome</keyword>
<dbReference type="RefSeq" id="XP_015035423.2">
    <property type="nucleotide sequence ID" value="XM_015179937.2"/>
</dbReference>
<dbReference type="KEGG" id="dpo:26532706"/>
<feature type="signal peptide" evidence="1">
    <location>
        <begin position="1"/>
        <end position="19"/>
    </location>
</feature>
<gene>
    <name evidence="3" type="primary">LOC26532706</name>
</gene>
<feature type="chain" id="PRO_5026139347" evidence="1">
    <location>
        <begin position="20"/>
        <end position="198"/>
    </location>
</feature>
<reference evidence="3" key="1">
    <citation type="submission" date="2025-08" db="UniProtKB">
        <authorList>
            <consortium name="RefSeq"/>
        </authorList>
    </citation>
    <scope>IDENTIFICATION</scope>
    <source>
        <strain evidence="3">MV-25-SWS-2005</strain>
        <tissue evidence="3">Whole body</tissue>
    </source>
</reference>
<sequence>MHCSLIFAVTLAVLGFASATLTTKDKEMMCGHLKIIETQRHVMLEYLSGEAAALGRAAIKILPKNSNFEKCMEQDILFSQLTQTDESSIAFLNKFKCAYKRQILCNWNYQDQPEFREMYNKWKSDSNEIIKQFDRELVKTNQDLLERRSWSTLSNRNEFINSVNYYLRRYIKNTHNLFNHFLNSSKSKYECTYKIRYL</sequence>